<gene>
    <name evidence="1" type="ORF">LTRI10_LOCUS34280</name>
</gene>
<evidence type="ECO:0000313" key="1">
    <source>
        <dbReference type="EMBL" id="CAL1393725.1"/>
    </source>
</evidence>
<evidence type="ECO:0000313" key="2">
    <source>
        <dbReference type="Proteomes" id="UP001497516"/>
    </source>
</evidence>
<reference evidence="1 2" key="1">
    <citation type="submission" date="2024-04" db="EMBL/GenBank/DDBJ databases">
        <authorList>
            <person name="Fracassetti M."/>
        </authorList>
    </citation>
    <scope>NUCLEOTIDE SEQUENCE [LARGE SCALE GENOMIC DNA]</scope>
</reference>
<protein>
    <submittedName>
        <fullName evidence="1">Uncharacterized protein</fullName>
    </submittedName>
</protein>
<sequence>MYLQIQALSPSDPSFIHEMEEVVQCSAKQPEWVEQDCAHPAQDHLSATTLEEVEDDEGYRDVEEHTKVITENSHDNHDRESPLVADHTFSHFCSNMMVPCEEMQDDTIEEISWRLALQSVREEEERARVTKEVVEDEEESKEKVALDLFQGERPHFEEGRGVEEASGVQDEDEVEVEKACTGHEFHVISTKLRGAAWQGPICSVSLPDQGHINTGPSWWT</sequence>
<organism evidence="1 2">
    <name type="scientific">Linum trigynum</name>
    <dbReference type="NCBI Taxonomy" id="586398"/>
    <lineage>
        <taxon>Eukaryota</taxon>
        <taxon>Viridiplantae</taxon>
        <taxon>Streptophyta</taxon>
        <taxon>Embryophyta</taxon>
        <taxon>Tracheophyta</taxon>
        <taxon>Spermatophyta</taxon>
        <taxon>Magnoliopsida</taxon>
        <taxon>eudicotyledons</taxon>
        <taxon>Gunneridae</taxon>
        <taxon>Pentapetalae</taxon>
        <taxon>rosids</taxon>
        <taxon>fabids</taxon>
        <taxon>Malpighiales</taxon>
        <taxon>Linaceae</taxon>
        <taxon>Linum</taxon>
    </lineage>
</organism>
<accession>A0AAV2F8D8</accession>
<dbReference type="EMBL" id="OZ034819">
    <property type="protein sequence ID" value="CAL1393725.1"/>
    <property type="molecule type" value="Genomic_DNA"/>
</dbReference>
<dbReference type="AlphaFoldDB" id="A0AAV2F8D8"/>
<proteinExistence type="predicted"/>
<keyword evidence="2" id="KW-1185">Reference proteome</keyword>
<name>A0AAV2F8D8_9ROSI</name>
<dbReference type="Proteomes" id="UP001497516">
    <property type="component" value="Chromosome 6"/>
</dbReference>